<organism evidence="1 2">
    <name type="scientific">Exophiala mesophila</name>
    <name type="common">Black yeast-like fungus</name>
    <dbReference type="NCBI Taxonomy" id="212818"/>
    <lineage>
        <taxon>Eukaryota</taxon>
        <taxon>Fungi</taxon>
        <taxon>Dikarya</taxon>
        <taxon>Ascomycota</taxon>
        <taxon>Pezizomycotina</taxon>
        <taxon>Eurotiomycetes</taxon>
        <taxon>Chaetothyriomycetidae</taxon>
        <taxon>Chaetothyriales</taxon>
        <taxon>Herpotrichiellaceae</taxon>
        <taxon>Exophiala</taxon>
    </lineage>
</organism>
<accession>A0A438MTP4</accession>
<evidence type="ECO:0000313" key="2">
    <source>
        <dbReference type="Proteomes" id="UP000288859"/>
    </source>
</evidence>
<dbReference type="AlphaFoldDB" id="A0A438MTP4"/>
<dbReference type="Proteomes" id="UP000288859">
    <property type="component" value="Unassembled WGS sequence"/>
</dbReference>
<sequence>MRAATLPSQSRPLSTRSYFSSPISLDRSAHPQQLCSMPQEYAQLDLTEDQDSGNSKTMLSEPVHPALEGFPDVHAFDNLMDRYVKELSPKKQDKALIHAARAANIKTVLLDKKTTQIESAQFRFWVKKMFTLEPDDPKVNMARRKICHEGKPVAVREKLFKILTKAHRQCQHGGRDKTSAQVRFRKN</sequence>
<protein>
    <submittedName>
        <fullName evidence="1">Uncharacterized protein</fullName>
    </submittedName>
</protein>
<dbReference type="EMBL" id="NAJM01000065">
    <property type="protein sequence ID" value="RVX66279.1"/>
    <property type="molecule type" value="Genomic_DNA"/>
</dbReference>
<dbReference type="VEuPathDB" id="FungiDB:PV10_04122"/>
<evidence type="ECO:0000313" key="1">
    <source>
        <dbReference type="EMBL" id="RVX66279.1"/>
    </source>
</evidence>
<proteinExistence type="predicted"/>
<reference evidence="1 2" key="1">
    <citation type="submission" date="2017-03" db="EMBL/GenBank/DDBJ databases">
        <title>Genomes of endolithic fungi from Antarctica.</title>
        <authorList>
            <person name="Coleine C."/>
            <person name="Masonjones S."/>
            <person name="Stajich J.E."/>
        </authorList>
    </citation>
    <scope>NUCLEOTIDE SEQUENCE [LARGE SCALE GENOMIC DNA]</scope>
    <source>
        <strain evidence="1 2">CCFEE 6314</strain>
    </source>
</reference>
<comment type="caution">
    <text evidence="1">The sequence shown here is derived from an EMBL/GenBank/DDBJ whole genome shotgun (WGS) entry which is preliminary data.</text>
</comment>
<dbReference type="OrthoDB" id="2499658at2759"/>
<name>A0A438MTP4_EXOME</name>
<gene>
    <name evidence="1" type="ORF">B0A52_10206</name>
</gene>